<dbReference type="AlphaFoldDB" id="A0AAU9SJE5"/>
<evidence type="ECO:0000259" key="6">
    <source>
        <dbReference type="Pfam" id="PF03088"/>
    </source>
</evidence>
<comment type="subcellular location">
    <subcellularLocation>
        <location evidence="1">Vacuole</location>
    </subcellularLocation>
</comment>
<evidence type="ECO:0000256" key="1">
    <source>
        <dbReference type="ARBA" id="ARBA00004116"/>
    </source>
</evidence>
<dbReference type="SUPFAM" id="SSF63829">
    <property type="entry name" value="Calcium-dependent phosphotriesterase"/>
    <property type="match status" value="1"/>
</dbReference>
<dbReference type="Proteomes" id="UP000836841">
    <property type="component" value="Chromosome 5"/>
</dbReference>
<dbReference type="Gene3D" id="2.120.10.30">
    <property type="entry name" value="TolB, C-terminal domain"/>
    <property type="match status" value="2"/>
</dbReference>
<dbReference type="Pfam" id="PF03088">
    <property type="entry name" value="Str_synth"/>
    <property type="match status" value="1"/>
</dbReference>
<name>A0AAU9SJE5_THLAR</name>
<evidence type="ECO:0000256" key="4">
    <source>
        <dbReference type="ARBA" id="ARBA00022554"/>
    </source>
</evidence>
<dbReference type="GO" id="GO:0016787">
    <property type="term" value="F:hydrolase activity"/>
    <property type="evidence" value="ECO:0007669"/>
    <property type="project" value="TreeGrafter"/>
</dbReference>
<comment type="similarity">
    <text evidence="2">Belongs to the strictosidine synthase family.</text>
</comment>
<accession>A0AAU9SJE5</accession>
<keyword evidence="5" id="KW-0325">Glycoprotein</keyword>
<feature type="domain" description="Strictosidine synthase conserved region" evidence="6">
    <location>
        <begin position="31"/>
        <end position="107"/>
    </location>
</feature>
<dbReference type="GO" id="GO:0012505">
    <property type="term" value="C:endomembrane system"/>
    <property type="evidence" value="ECO:0007669"/>
    <property type="project" value="TreeGrafter"/>
</dbReference>
<organism evidence="7 8">
    <name type="scientific">Thlaspi arvense</name>
    <name type="common">Field penny-cress</name>
    <dbReference type="NCBI Taxonomy" id="13288"/>
    <lineage>
        <taxon>Eukaryota</taxon>
        <taxon>Viridiplantae</taxon>
        <taxon>Streptophyta</taxon>
        <taxon>Embryophyta</taxon>
        <taxon>Tracheophyta</taxon>
        <taxon>Spermatophyta</taxon>
        <taxon>Magnoliopsida</taxon>
        <taxon>eudicotyledons</taxon>
        <taxon>Gunneridae</taxon>
        <taxon>Pentapetalae</taxon>
        <taxon>rosids</taxon>
        <taxon>malvids</taxon>
        <taxon>Brassicales</taxon>
        <taxon>Brassicaceae</taxon>
        <taxon>Thlaspideae</taxon>
        <taxon>Thlaspi</taxon>
    </lineage>
</organism>
<evidence type="ECO:0000256" key="3">
    <source>
        <dbReference type="ARBA" id="ARBA00022553"/>
    </source>
</evidence>
<dbReference type="PANTHER" id="PTHR10426:SF88">
    <property type="entry name" value="ADIPOCYTE PLASMA MEMBRANE-ASSOCIATED PROTEIN HEMOMUCIN-RELATED"/>
    <property type="match status" value="1"/>
</dbReference>
<evidence type="ECO:0000256" key="2">
    <source>
        <dbReference type="ARBA" id="ARBA00009191"/>
    </source>
</evidence>
<proteinExistence type="inferred from homology"/>
<keyword evidence="4" id="KW-0926">Vacuole</keyword>
<evidence type="ECO:0000313" key="8">
    <source>
        <dbReference type="Proteomes" id="UP000836841"/>
    </source>
</evidence>
<keyword evidence="8" id="KW-1185">Reference proteome</keyword>
<dbReference type="PANTHER" id="PTHR10426">
    <property type="entry name" value="STRICTOSIDINE SYNTHASE-RELATED"/>
    <property type="match status" value="1"/>
</dbReference>
<evidence type="ECO:0000256" key="5">
    <source>
        <dbReference type="ARBA" id="ARBA00023180"/>
    </source>
</evidence>
<gene>
    <name evidence="7" type="ORF">TAV2_LOCUS16919</name>
</gene>
<sequence>MICGLLNISNDGKKMELLTDEAEGVRFKLTDAVAVGDNGVLYFTDASYKYDLHQNGFDILEGKPHGRLLSFDPTTRTTRVLLRDLYFANGVSMSPDQTHLVFCETSVYSFSLISMIISLCIESSSHCALNHHLTLSSSWCVPRRRCSKYYINEERVELFIQDLPGYPDNIRYDGDGHYWIALPSGVTTLWKLSMMFPFLRKLTAMAAKYGFEPMFMENAGVLQVDLDGKPIAWYHDHKSSHITTGVKIGKYLYCGSLKHSGIMRLDLLKYPAL</sequence>
<dbReference type="InterPro" id="IPR018119">
    <property type="entry name" value="Strictosidine_synth_cons-reg"/>
</dbReference>
<evidence type="ECO:0000313" key="7">
    <source>
        <dbReference type="EMBL" id="CAH2064391.1"/>
    </source>
</evidence>
<dbReference type="InterPro" id="IPR011042">
    <property type="entry name" value="6-blade_b-propeller_TolB-like"/>
</dbReference>
<keyword evidence="3" id="KW-0597">Phosphoprotein</keyword>
<reference evidence="7 8" key="1">
    <citation type="submission" date="2022-03" db="EMBL/GenBank/DDBJ databases">
        <authorList>
            <person name="Nunn A."/>
            <person name="Chopra R."/>
            <person name="Nunn A."/>
            <person name="Contreras Garrido A."/>
        </authorList>
    </citation>
    <scope>NUCLEOTIDE SEQUENCE [LARGE SCALE GENOMIC DNA]</scope>
</reference>
<dbReference type="GO" id="GO:0005773">
    <property type="term" value="C:vacuole"/>
    <property type="evidence" value="ECO:0007669"/>
    <property type="project" value="UniProtKB-SubCell"/>
</dbReference>
<dbReference type="EMBL" id="OU466861">
    <property type="protein sequence ID" value="CAH2064391.1"/>
    <property type="molecule type" value="Genomic_DNA"/>
</dbReference>
<protein>
    <recommendedName>
        <fullName evidence="6">Strictosidine synthase conserved region domain-containing protein</fullName>
    </recommendedName>
</protein>